<accession>A0AAW1PMR2</accession>
<dbReference type="EMBL" id="JALJOR010000010">
    <property type="protein sequence ID" value="KAK9810122.1"/>
    <property type="molecule type" value="Genomic_DNA"/>
</dbReference>
<sequence>MSAPGPAPGPKPDMAWGKSNSVMFAVYMVIGFSVTLAFIIVVLTTYYLCRYMWQGQETAGQQATPPQGPVLLPKETFLVVHPGGAAEIGYREDEEQVMGKSKEVQLQLATVELTAESFASFAHGMYQLKAKDAHAMELAADQGAADPISAYHGDGQLRTYSAANLGRKHMEAASKVMRIESASVKSQAAQQHWRSWPHVASSHPQHHSPQHGPPAEGQPVQWYGEENQHAPRPRRH</sequence>
<feature type="compositionally biased region" description="Polar residues" evidence="1">
    <location>
        <begin position="183"/>
        <end position="193"/>
    </location>
</feature>
<keyword evidence="4" id="KW-1185">Reference proteome</keyword>
<protein>
    <submittedName>
        <fullName evidence="3">Uncharacterized protein</fullName>
    </submittedName>
</protein>
<evidence type="ECO:0000256" key="1">
    <source>
        <dbReference type="SAM" id="MobiDB-lite"/>
    </source>
</evidence>
<dbReference type="AlphaFoldDB" id="A0AAW1PMR2"/>
<feature type="transmembrane region" description="Helical" evidence="2">
    <location>
        <begin position="24"/>
        <end position="48"/>
    </location>
</feature>
<keyword evidence="2" id="KW-0472">Membrane</keyword>
<feature type="region of interest" description="Disordered" evidence="1">
    <location>
        <begin position="182"/>
        <end position="236"/>
    </location>
</feature>
<keyword evidence="2" id="KW-0812">Transmembrane</keyword>
<keyword evidence="2" id="KW-1133">Transmembrane helix</keyword>
<evidence type="ECO:0000313" key="3">
    <source>
        <dbReference type="EMBL" id="KAK9810122.1"/>
    </source>
</evidence>
<reference evidence="3 4" key="1">
    <citation type="journal article" date="2024" name="Nat. Commun.">
        <title>Phylogenomics reveals the evolutionary origins of lichenization in chlorophyte algae.</title>
        <authorList>
            <person name="Puginier C."/>
            <person name="Libourel C."/>
            <person name="Otte J."/>
            <person name="Skaloud P."/>
            <person name="Haon M."/>
            <person name="Grisel S."/>
            <person name="Petersen M."/>
            <person name="Berrin J.G."/>
            <person name="Delaux P.M."/>
            <person name="Dal Grande F."/>
            <person name="Keller J."/>
        </authorList>
    </citation>
    <scope>NUCLEOTIDE SEQUENCE [LARGE SCALE GENOMIC DNA]</scope>
    <source>
        <strain evidence="3 4">SAG 2043</strain>
    </source>
</reference>
<gene>
    <name evidence="3" type="ORF">WJX72_005106</name>
</gene>
<dbReference type="Proteomes" id="UP001489004">
    <property type="component" value="Unassembled WGS sequence"/>
</dbReference>
<proteinExistence type="predicted"/>
<name>A0AAW1PMR2_9CHLO</name>
<organism evidence="3 4">
    <name type="scientific">[Myrmecia] bisecta</name>
    <dbReference type="NCBI Taxonomy" id="41462"/>
    <lineage>
        <taxon>Eukaryota</taxon>
        <taxon>Viridiplantae</taxon>
        <taxon>Chlorophyta</taxon>
        <taxon>core chlorophytes</taxon>
        <taxon>Trebouxiophyceae</taxon>
        <taxon>Trebouxiales</taxon>
        <taxon>Trebouxiaceae</taxon>
        <taxon>Myrmecia</taxon>
    </lineage>
</organism>
<evidence type="ECO:0000313" key="4">
    <source>
        <dbReference type="Proteomes" id="UP001489004"/>
    </source>
</evidence>
<comment type="caution">
    <text evidence="3">The sequence shown here is derived from an EMBL/GenBank/DDBJ whole genome shotgun (WGS) entry which is preliminary data.</text>
</comment>
<evidence type="ECO:0000256" key="2">
    <source>
        <dbReference type="SAM" id="Phobius"/>
    </source>
</evidence>